<dbReference type="Proteomes" id="UP000076967">
    <property type="component" value="Unassembled WGS sequence"/>
</dbReference>
<organism evidence="1 2">
    <name type="scientific">Paenibacillus glacialis</name>
    <dbReference type="NCBI Taxonomy" id="494026"/>
    <lineage>
        <taxon>Bacteria</taxon>
        <taxon>Bacillati</taxon>
        <taxon>Bacillota</taxon>
        <taxon>Bacilli</taxon>
        <taxon>Bacillales</taxon>
        <taxon>Paenibacillaceae</taxon>
        <taxon>Paenibacillus</taxon>
    </lineage>
</organism>
<dbReference type="STRING" id="494026.PGLA_26260"/>
<dbReference type="EMBL" id="LVJH01000074">
    <property type="protein sequence ID" value="OAB32985.1"/>
    <property type="molecule type" value="Genomic_DNA"/>
</dbReference>
<evidence type="ECO:0000313" key="2">
    <source>
        <dbReference type="Proteomes" id="UP000076967"/>
    </source>
</evidence>
<accession>A0A168C2B8</accession>
<dbReference type="AlphaFoldDB" id="A0A168C2B8"/>
<reference evidence="1 2" key="1">
    <citation type="submission" date="2016-03" db="EMBL/GenBank/DDBJ databases">
        <title>Draft genome sequence of Paenibacillus glacialis DSM 22343.</title>
        <authorList>
            <person name="Shin S.-K."/>
            <person name="Yi H."/>
        </authorList>
    </citation>
    <scope>NUCLEOTIDE SEQUENCE [LARGE SCALE GENOMIC DNA]</scope>
    <source>
        <strain evidence="1 2">DSM 22343</strain>
    </source>
</reference>
<gene>
    <name evidence="1" type="ORF">PGLA_26260</name>
</gene>
<name>A0A168C2B8_9BACL</name>
<proteinExistence type="predicted"/>
<evidence type="ECO:0000313" key="1">
    <source>
        <dbReference type="EMBL" id="OAB32985.1"/>
    </source>
</evidence>
<comment type="caution">
    <text evidence="1">The sequence shown here is derived from an EMBL/GenBank/DDBJ whole genome shotgun (WGS) entry which is preliminary data.</text>
</comment>
<keyword evidence="2" id="KW-1185">Reference proteome</keyword>
<sequence length="65" mass="7895">MGIRLKEVRIRNYRSLQSADGSITFNNERMLYLHAYHAPNLVLWKCYIMITYNNYIMEEYIKCQT</sequence>
<protein>
    <submittedName>
        <fullName evidence="1">Uncharacterized protein</fullName>
    </submittedName>
</protein>